<dbReference type="EMBL" id="SJOL01005965">
    <property type="protein sequence ID" value="TGZ69560.1"/>
    <property type="molecule type" value="Genomic_DNA"/>
</dbReference>
<proteinExistence type="predicted"/>
<reference evidence="2 3" key="1">
    <citation type="journal article" date="2019" name="BMC Genomics">
        <title>New insights from Opisthorchis felineus genome: update on genomics of the epidemiologically important liver flukes.</title>
        <authorList>
            <person name="Ershov N.I."/>
            <person name="Mordvinov V.A."/>
            <person name="Prokhortchouk E.B."/>
            <person name="Pakharukova M.Y."/>
            <person name="Gunbin K.V."/>
            <person name="Ustyantsev K."/>
            <person name="Genaev M.A."/>
            <person name="Blinov A.G."/>
            <person name="Mazur A."/>
            <person name="Boulygina E."/>
            <person name="Tsygankova S."/>
            <person name="Khrameeva E."/>
            <person name="Chekanov N."/>
            <person name="Fan G."/>
            <person name="Xiao A."/>
            <person name="Zhang H."/>
            <person name="Xu X."/>
            <person name="Yang H."/>
            <person name="Solovyev V."/>
            <person name="Lee S.M."/>
            <person name="Liu X."/>
            <person name="Afonnikov D.A."/>
            <person name="Skryabin K.G."/>
        </authorList>
    </citation>
    <scope>NUCLEOTIDE SEQUENCE [LARGE SCALE GENOMIC DNA]</scope>
    <source>
        <strain evidence="2">AK-0245</strain>
        <tissue evidence="2">Whole organism</tissue>
    </source>
</reference>
<dbReference type="Proteomes" id="UP000308267">
    <property type="component" value="Unassembled WGS sequence"/>
</dbReference>
<evidence type="ECO:0000313" key="3">
    <source>
        <dbReference type="Proteomes" id="UP000308267"/>
    </source>
</evidence>
<keyword evidence="3" id="KW-1185">Reference proteome</keyword>
<sequence>MTSSKHLCKGLVTAGIQFIAWSLIFRLQEVTGYPKREARHWAHFSARPSLDESPSQSKAEVPYRNSVVPLQAATLFRLAFMIMWYEQLFYKLILILSICLNVNGITGNYVKTSLLEGNCLEKWSSLRLQKLVPSETESENFLPNTYSACNRIPGQCARERTCKTLESDRRNTTCVQIADRAVYECSQLYTCLVRVCLWSEIEDGQYYIEILTVDELNGQLDRNDSVKEHPKLEEQLVLASYLIRAEIMASLIEVSSFHSNEENAEASGKLSLWALALVIGIPTLVFLVAMTVLLLLLYRRYRFSYQTSNQQLFPAADLM</sequence>
<evidence type="ECO:0000256" key="1">
    <source>
        <dbReference type="SAM" id="Phobius"/>
    </source>
</evidence>
<feature type="transmembrane region" description="Helical" evidence="1">
    <location>
        <begin position="272"/>
        <end position="298"/>
    </location>
</feature>
<gene>
    <name evidence="2" type="ORF">CRM22_003668</name>
</gene>
<accession>A0A4S2M041</accession>
<dbReference type="AlphaFoldDB" id="A0A4S2M041"/>
<evidence type="ECO:0000313" key="2">
    <source>
        <dbReference type="EMBL" id="TGZ69560.1"/>
    </source>
</evidence>
<comment type="caution">
    <text evidence="2">The sequence shown here is derived from an EMBL/GenBank/DDBJ whole genome shotgun (WGS) entry which is preliminary data.</text>
</comment>
<feature type="transmembrane region" description="Helical" evidence="1">
    <location>
        <begin position="92"/>
        <end position="110"/>
    </location>
</feature>
<name>A0A4S2M041_OPIFE</name>
<dbReference type="OrthoDB" id="10431222at2759"/>
<keyword evidence="1" id="KW-0812">Transmembrane</keyword>
<keyword evidence="1" id="KW-1133">Transmembrane helix</keyword>
<organism evidence="2 3">
    <name type="scientific">Opisthorchis felineus</name>
    <dbReference type="NCBI Taxonomy" id="147828"/>
    <lineage>
        <taxon>Eukaryota</taxon>
        <taxon>Metazoa</taxon>
        <taxon>Spiralia</taxon>
        <taxon>Lophotrochozoa</taxon>
        <taxon>Platyhelminthes</taxon>
        <taxon>Trematoda</taxon>
        <taxon>Digenea</taxon>
        <taxon>Opisthorchiida</taxon>
        <taxon>Opisthorchiata</taxon>
        <taxon>Opisthorchiidae</taxon>
        <taxon>Opisthorchis</taxon>
    </lineage>
</organism>
<protein>
    <submittedName>
        <fullName evidence="2">Uncharacterized protein</fullName>
    </submittedName>
</protein>
<keyword evidence="1" id="KW-0472">Membrane</keyword>